<evidence type="ECO:0008006" key="3">
    <source>
        <dbReference type="Google" id="ProtNLM"/>
    </source>
</evidence>
<gene>
    <name evidence="1" type="ORF">JY572_07975</name>
</gene>
<reference evidence="1 2" key="1">
    <citation type="submission" date="2021-02" db="EMBL/GenBank/DDBJ databases">
        <title>De Novo genome assembly of isolated myxobacteria.</title>
        <authorList>
            <person name="Stevens D.C."/>
        </authorList>
    </citation>
    <scope>NUCLEOTIDE SEQUENCE [LARGE SCALE GENOMIC DNA]</scope>
    <source>
        <strain evidence="1 2">SCHIC003</strain>
    </source>
</reference>
<name>A0ABX7NB18_9BACT</name>
<dbReference type="Proteomes" id="UP000663090">
    <property type="component" value="Chromosome"/>
</dbReference>
<organism evidence="1 2">
    <name type="scientific">Myxococcus landrumensis</name>
    <dbReference type="NCBI Taxonomy" id="2813577"/>
    <lineage>
        <taxon>Bacteria</taxon>
        <taxon>Pseudomonadati</taxon>
        <taxon>Myxococcota</taxon>
        <taxon>Myxococcia</taxon>
        <taxon>Myxococcales</taxon>
        <taxon>Cystobacterineae</taxon>
        <taxon>Myxococcaceae</taxon>
        <taxon>Myxococcus</taxon>
    </lineage>
</organism>
<sequence length="375" mass="38954">MRRYPLRTLLLMLVALIAFGRLWCVTHQDEKAAAPPSRAAAPPAASAPAALSQDCRALEQALAAPLRAPDAPQAVAEARKRLEACPQAPARACELAPALAARAPFAQGADTPLRGLLGALCERCAGPVNGCAETVSRAMLEAAIGRPLNIQELQWNLEHAGPGTPAACDAVVRLGLSPAAQTEVDLPAGVLPLVEGLSPLCHRAGLLPPSVLAAAAIQQGARAPALTALAQTTKPAGTSVVKPDQASGPQPALQAFDGDPETQVTVTHAPQQHRWAADGALRANYSPPLKTVASFRLKAQGAGTLRAIVRTPKGAGLKDPEAGTFFVNPTVCQYQGKGEWETCELAVPLTDVEAISVFPARADGKLHELEVRGAR</sequence>
<proteinExistence type="predicted"/>
<dbReference type="RefSeq" id="WP_206717659.1">
    <property type="nucleotide sequence ID" value="NZ_CP071091.1"/>
</dbReference>
<keyword evidence="2" id="KW-1185">Reference proteome</keyword>
<evidence type="ECO:0000313" key="1">
    <source>
        <dbReference type="EMBL" id="QSQ15975.1"/>
    </source>
</evidence>
<protein>
    <recommendedName>
        <fullName evidence="3">Lipoprotein</fullName>
    </recommendedName>
</protein>
<evidence type="ECO:0000313" key="2">
    <source>
        <dbReference type="Proteomes" id="UP000663090"/>
    </source>
</evidence>
<accession>A0ABX7NB18</accession>
<dbReference type="EMBL" id="CP071091">
    <property type="protein sequence ID" value="QSQ15975.1"/>
    <property type="molecule type" value="Genomic_DNA"/>
</dbReference>